<dbReference type="PANTHER" id="PTHR11019">
    <property type="entry name" value="HTH-TYPE TRANSCRIPTIONAL REGULATOR NIMR"/>
    <property type="match status" value="1"/>
</dbReference>
<dbReference type="RefSeq" id="WP_155463282.1">
    <property type="nucleotide sequence ID" value="NZ_WNKY01000007.1"/>
</dbReference>
<dbReference type="GO" id="GO:0003700">
    <property type="term" value="F:DNA-binding transcription factor activity"/>
    <property type="evidence" value="ECO:0007669"/>
    <property type="project" value="InterPro"/>
</dbReference>
<accession>A0A6L6PFE8</accession>
<dbReference type="GO" id="GO:0043565">
    <property type="term" value="F:sequence-specific DNA binding"/>
    <property type="evidence" value="ECO:0007669"/>
    <property type="project" value="InterPro"/>
</dbReference>
<dbReference type="InterPro" id="IPR003313">
    <property type="entry name" value="AraC-bd"/>
</dbReference>
<evidence type="ECO:0000313" key="8">
    <source>
        <dbReference type="Proteomes" id="UP000475582"/>
    </source>
</evidence>
<evidence type="ECO:0000259" key="6">
    <source>
        <dbReference type="PROSITE" id="PS01124"/>
    </source>
</evidence>
<feature type="domain" description="HTH araC/xylS-type" evidence="6">
    <location>
        <begin position="159"/>
        <end position="259"/>
    </location>
</feature>
<dbReference type="PROSITE" id="PS01124">
    <property type="entry name" value="HTH_ARAC_FAMILY_2"/>
    <property type="match status" value="1"/>
</dbReference>
<keyword evidence="1" id="KW-0678">Repressor</keyword>
<evidence type="ECO:0000256" key="1">
    <source>
        <dbReference type="ARBA" id="ARBA00022491"/>
    </source>
</evidence>
<evidence type="ECO:0000313" key="7">
    <source>
        <dbReference type="EMBL" id="MTV37808.1"/>
    </source>
</evidence>
<dbReference type="InterPro" id="IPR009057">
    <property type="entry name" value="Homeodomain-like_sf"/>
</dbReference>
<dbReference type="Pfam" id="PF02311">
    <property type="entry name" value="AraC_binding"/>
    <property type="match status" value="1"/>
</dbReference>
<dbReference type="InterPro" id="IPR011051">
    <property type="entry name" value="RmlC_Cupin_sf"/>
</dbReference>
<gene>
    <name evidence="7" type="ORF">GM676_09470</name>
</gene>
<comment type="caution">
    <text evidence="7">The sequence shown here is derived from an EMBL/GenBank/DDBJ whole genome shotgun (WGS) entry which is preliminary data.</text>
</comment>
<dbReference type="InterPro" id="IPR014710">
    <property type="entry name" value="RmlC-like_jellyroll"/>
</dbReference>
<keyword evidence="5" id="KW-0804">Transcription</keyword>
<dbReference type="CDD" id="cd06124">
    <property type="entry name" value="cupin_NimR-like_N"/>
    <property type="match status" value="1"/>
</dbReference>
<dbReference type="InterPro" id="IPR018062">
    <property type="entry name" value="HTH_AraC-typ_CS"/>
</dbReference>
<protein>
    <submittedName>
        <fullName evidence="7">Helix-turn-helix domain-containing protein</fullName>
    </submittedName>
</protein>
<dbReference type="Gene3D" id="1.10.10.60">
    <property type="entry name" value="Homeodomain-like"/>
    <property type="match status" value="1"/>
</dbReference>
<reference evidence="7 8" key="1">
    <citation type="submission" date="2019-11" db="EMBL/GenBank/DDBJ databases">
        <title>Type strains purchased from KCTC, JCM and DSMZ.</title>
        <authorList>
            <person name="Lu H."/>
        </authorList>
    </citation>
    <scope>NUCLEOTIDE SEQUENCE [LARGE SCALE GENOMIC DNA]</scope>
    <source>
        <strain evidence="7 8">KCTC 22382</strain>
    </source>
</reference>
<name>A0A6L6PFE8_9BURK</name>
<dbReference type="PRINTS" id="PR00032">
    <property type="entry name" value="HTHARAC"/>
</dbReference>
<keyword evidence="3" id="KW-0238">DNA-binding</keyword>
<dbReference type="Proteomes" id="UP000475582">
    <property type="component" value="Unassembled WGS sequence"/>
</dbReference>
<dbReference type="PROSITE" id="PS00041">
    <property type="entry name" value="HTH_ARAC_FAMILY_1"/>
    <property type="match status" value="1"/>
</dbReference>
<evidence type="ECO:0000256" key="5">
    <source>
        <dbReference type="ARBA" id="ARBA00023163"/>
    </source>
</evidence>
<evidence type="ECO:0000256" key="4">
    <source>
        <dbReference type="ARBA" id="ARBA00023159"/>
    </source>
</evidence>
<dbReference type="FunFam" id="1.10.10.60:FF:000132">
    <property type="entry name" value="AraC family transcriptional regulator"/>
    <property type="match status" value="1"/>
</dbReference>
<evidence type="ECO:0000256" key="3">
    <source>
        <dbReference type="ARBA" id="ARBA00023125"/>
    </source>
</evidence>
<dbReference type="SUPFAM" id="SSF46689">
    <property type="entry name" value="Homeodomain-like"/>
    <property type="match status" value="1"/>
</dbReference>
<dbReference type="AlphaFoldDB" id="A0A6L6PFE8"/>
<dbReference type="InterPro" id="IPR018060">
    <property type="entry name" value="HTH_AraC"/>
</dbReference>
<keyword evidence="4" id="KW-0010">Activator</keyword>
<sequence length="274" mass="30629">MTNSARSSDHCDYQRVPRVVTAMARDEVHGVSVEPHSHERAQLLYATEGLMRVRTDSGVWILPPRRALWIPPGVVHHWTSLSKVTMRTIYVEAATARAFGDSCRVIEVTPLLRELILALLDEPIEYPIPGRGEHVAMLILSELAAAETVPIAIPWPRDRRLVAVCSAIMADPGSSRNIEQWADDVGASARTLIRLFPKETGLHYRQWVQQVHLAEAFSRLAQGQSVGEMATALGYASPSAFSAMFRRILGKTPQHYMTEWRTPLPQSQPTRRPA</sequence>
<dbReference type="PANTHER" id="PTHR11019:SF159">
    <property type="entry name" value="TRANSCRIPTIONAL REGULATOR-RELATED"/>
    <property type="match status" value="1"/>
</dbReference>
<dbReference type="Gene3D" id="2.60.120.10">
    <property type="entry name" value="Jelly Rolls"/>
    <property type="match status" value="1"/>
</dbReference>
<dbReference type="InterPro" id="IPR020449">
    <property type="entry name" value="Tscrpt_reg_AraC-type_HTH"/>
</dbReference>
<dbReference type="EMBL" id="WNKY01000007">
    <property type="protein sequence ID" value="MTV37808.1"/>
    <property type="molecule type" value="Genomic_DNA"/>
</dbReference>
<proteinExistence type="predicted"/>
<organism evidence="7 8">
    <name type="scientific">Duganella radicis</name>
    <dbReference type="NCBI Taxonomy" id="551988"/>
    <lineage>
        <taxon>Bacteria</taxon>
        <taxon>Pseudomonadati</taxon>
        <taxon>Pseudomonadota</taxon>
        <taxon>Betaproteobacteria</taxon>
        <taxon>Burkholderiales</taxon>
        <taxon>Oxalobacteraceae</taxon>
        <taxon>Telluria group</taxon>
        <taxon>Duganella</taxon>
    </lineage>
</organism>
<keyword evidence="2" id="KW-0805">Transcription regulation</keyword>
<dbReference type="SMART" id="SM00342">
    <property type="entry name" value="HTH_ARAC"/>
    <property type="match status" value="1"/>
</dbReference>
<dbReference type="Pfam" id="PF12833">
    <property type="entry name" value="HTH_18"/>
    <property type="match status" value="1"/>
</dbReference>
<evidence type="ECO:0000256" key="2">
    <source>
        <dbReference type="ARBA" id="ARBA00023015"/>
    </source>
</evidence>
<dbReference type="OrthoDB" id="9804543at2"/>
<keyword evidence="8" id="KW-1185">Reference proteome</keyword>
<dbReference type="SUPFAM" id="SSF51182">
    <property type="entry name" value="RmlC-like cupins"/>
    <property type="match status" value="1"/>
</dbReference>